<accession>A0A562IYL6</accession>
<comment type="caution">
    <text evidence="3">The sequence shown here is derived from an EMBL/GenBank/DDBJ whole genome shotgun (WGS) entry which is preliminary data.</text>
</comment>
<keyword evidence="2" id="KW-0732">Signal</keyword>
<evidence type="ECO:0000313" key="4">
    <source>
        <dbReference type="Proteomes" id="UP000319627"/>
    </source>
</evidence>
<protein>
    <submittedName>
        <fullName evidence="3">Uncharacterized protein</fullName>
    </submittedName>
</protein>
<name>A0A562IYL6_9GAMM</name>
<dbReference type="EMBL" id="VLKG01000004">
    <property type="protein sequence ID" value="TWH75982.1"/>
    <property type="molecule type" value="Genomic_DNA"/>
</dbReference>
<feature type="chain" id="PRO_5022027146" evidence="2">
    <location>
        <begin position="21"/>
        <end position="113"/>
    </location>
</feature>
<proteinExistence type="predicted"/>
<feature type="signal peptide" evidence="2">
    <location>
        <begin position="1"/>
        <end position="20"/>
    </location>
</feature>
<evidence type="ECO:0000256" key="1">
    <source>
        <dbReference type="SAM" id="MobiDB-lite"/>
    </source>
</evidence>
<organism evidence="3 4">
    <name type="scientific">Azomonas agilis</name>
    <dbReference type="NCBI Taxonomy" id="116849"/>
    <lineage>
        <taxon>Bacteria</taxon>
        <taxon>Pseudomonadati</taxon>
        <taxon>Pseudomonadota</taxon>
        <taxon>Gammaproteobacteria</taxon>
        <taxon>Pseudomonadales</taxon>
        <taxon>Pseudomonadaceae</taxon>
        <taxon>Azomonas</taxon>
    </lineage>
</organism>
<feature type="compositionally biased region" description="Basic and acidic residues" evidence="1">
    <location>
        <begin position="63"/>
        <end position="105"/>
    </location>
</feature>
<feature type="compositionally biased region" description="Basic and acidic residues" evidence="1">
    <location>
        <begin position="40"/>
        <end position="56"/>
    </location>
</feature>
<sequence>MNKHLLILPVLCLYASVTLAATDTQPKSIFLAQSTQPEGDGTRVDDRTERRIERRTAMQNATPEERAARREERRAKAAEAAEHIRSTEGGARRIERRQERQDIRQQTRSQHSN</sequence>
<evidence type="ECO:0000313" key="3">
    <source>
        <dbReference type="EMBL" id="TWH75982.1"/>
    </source>
</evidence>
<dbReference type="Proteomes" id="UP000319627">
    <property type="component" value="Unassembled WGS sequence"/>
</dbReference>
<gene>
    <name evidence="3" type="ORF">LX59_01492</name>
</gene>
<dbReference type="AlphaFoldDB" id="A0A562IYL6"/>
<dbReference type="RefSeq" id="WP_144571206.1">
    <property type="nucleotide sequence ID" value="NZ_VLKG01000004.1"/>
</dbReference>
<feature type="region of interest" description="Disordered" evidence="1">
    <location>
        <begin position="31"/>
        <end position="113"/>
    </location>
</feature>
<reference evidence="3 4" key="1">
    <citation type="submission" date="2019-07" db="EMBL/GenBank/DDBJ databases">
        <title>Genomic Encyclopedia of Type Strains, Phase I: the one thousand microbial genomes (KMG-I) project.</title>
        <authorList>
            <person name="Kyrpides N."/>
        </authorList>
    </citation>
    <scope>NUCLEOTIDE SEQUENCE [LARGE SCALE GENOMIC DNA]</scope>
    <source>
        <strain evidence="3 4">DSM 375</strain>
    </source>
</reference>
<keyword evidence="4" id="KW-1185">Reference proteome</keyword>
<evidence type="ECO:0000256" key="2">
    <source>
        <dbReference type="SAM" id="SignalP"/>
    </source>
</evidence>